<dbReference type="InterPro" id="IPR008407">
    <property type="entry name" value="Brnchd-chn_aa_trnsp_AzlD"/>
</dbReference>
<sequence length="107" mass="11881">MLTLGYFSAVVVGAMLVTIIPRVLPFILATRFDLPPRVVKRLQYIPVCLFGCLIVENLISLSDSGTYRVDERLVVALLTLVIALKTKKLLVTVLFGILLMAGVRFLF</sequence>
<evidence type="ECO:0000313" key="3">
    <source>
        <dbReference type="Proteomes" id="UP000019243"/>
    </source>
</evidence>
<dbReference type="STRING" id="1265861.BCAMP_03530"/>
<feature type="transmembrane region" description="Helical" evidence="1">
    <location>
        <begin position="73"/>
        <end position="101"/>
    </location>
</feature>
<feature type="transmembrane region" description="Helical" evidence="1">
    <location>
        <begin position="42"/>
        <end position="61"/>
    </location>
</feature>
<dbReference type="Pfam" id="PF05437">
    <property type="entry name" value="AzlD"/>
    <property type="match status" value="1"/>
</dbReference>
<proteinExistence type="predicted"/>
<keyword evidence="3" id="KW-1185">Reference proteome</keyword>
<comment type="caution">
    <text evidence="2">The sequence shown here is derived from an EMBL/GenBank/DDBJ whole genome shotgun (WGS) entry which is preliminary data.</text>
</comment>
<protein>
    <submittedName>
        <fullName evidence="2">Branched-chain amino acid transport protein AzlD</fullName>
    </submittedName>
</protein>
<dbReference type="OrthoDB" id="7870017at2"/>
<evidence type="ECO:0000313" key="2">
    <source>
        <dbReference type="EMBL" id="EUJ41348.1"/>
    </source>
</evidence>
<dbReference type="Proteomes" id="UP000019243">
    <property type="component" value="Unassembled WGS sequence"/>
</dbReference>
<keyword evidence="1" id="KW-1133">Transmembrane helix</keyword>
<dbReference type="EMBL" id="AODH01000012">
    <property type="protein sequence ID" value="EUJ41348.1"/>
    <property type="molecule type" value="Genomic_DNA"/>
</dbReference>
<evidence type="ECO:0000256" key="1">
    <source>
        <dbReference type="SAM" id="Phobius"/>
    </source>
</evidence>
<dbReference type="AlphaFoldDB" id="W7D7L6"/>
<accession>W7D7L6</accession>
<reference evidence="2 3" key="1">
    <citation type="submission" date="2012-12" db="EMBL/GenBank/DDBJ databases">
        <title>Novel taxa of Listeriaceae from agricultural environments in the United States.</title>
        <authorList>
            <person name="den Bakker H.C."/>
            <person name="Allred A."/>
            <person name="Warchocki S."/>
            <person name="Wright E.M."/>
            <person name="Burrell A."/>
            <person name="Nightingale K.K."/>
            <person name="Kephart D."/>
            <person name="Wiedmann M."/>
        </authorList>
    </citation>
    <scope>NUCLEOTIDE SEQUENCE [LARGE SCALE GENOMIC DNA]</scope>
    <source>
        <strain evidence="2 3">FSL F6-1037</strain>
    </source>
</reference>
<feature type="transmembrane region" description="Helical" evidence="1">
    <location>
        <begin position="6"/>
        <end position="30"/>
    </location>
</feature>
<organism evidence="2 3">
    <name type="scientific">Brochothrix campestris FSL F6-1037</name>
    <dbReference type="NCBI Taxonomy" id="1265861"/>
    <lineage>
        <taxon>Bacteria</taxon>
        <taxon>Bacillati</taxon>
        <taxon>Bacillota</taxon>
        <taxon>Bacilli</taxon>
        <taxon>Bacillales</taxon>
        <taxon>Listeriaceae</taxon>
        <taxon>Brochothrix</taxon>
    </lineage>
</organism>
<gene>
    <name evidence="2" type="ORF">BCAMP_03530</name>
</gene>
<dbReference type="RefSeq" id="WP_035313608.1">
    <property type="nucleotide sequence ID" value="NZ_AODH01000012.1"/>
</dbReference>
<name>W7D7L6_9LIST</name>
<keyword evidence="1" id="KW-0472">Membrane</keyword>
<keyword evidence="1" id="KW-0812">Transmembrane</keyword>